<reference evidence="2" key="1">
    <citation type="submission" date="2018-12" db="EMBL/GenBank/DDBJ databases">
        <title>Tengunoibacter tsumagoiensis gen. nov., sp. nov., Dictyobacter kobayashii sp. nov., D. alpinus sp. nov., and D. joshuensis sp. nov. and description of Dictyobacteraceae fam. nov. within the order Ktedonobacterales isolated from Tengu-no-mugimeshi.</title>
        <authorList>
            <person name="Wang C.M."/>
            <person name="Zheng Y."/>
            <person name="Sakai Y."/>
            <person name="Toyoda A."/>
            <person name="Minakuchi Y."/>
            <person name="Abe K."/>
            <person name="Yokota A."/>
            <person name="Yabe S."/>
        </authorList>
    </citation>
    <scope>NUCLEOTIDE SEQUENCE [LARGE SCALE GENOMIC DNA]</scope>
    <source>
        <strain evidence="2">Uno16</strain>
    </source>
</reference>
<keyword evidence="2" id="KW-1185">Reference proteome</keyword>
<evidence type="ECO:0000313" key="1">
    <source>
        <dbReference type="EMBL" id="GCE29790.1"/>
    </source>
</evidence>
<accession>A0A402BER4</accession>
<organism evidence="1 2">
    <name type="scientific">Dictyobacter alpinus</name>
    <dbReference type="NCBI Taxonomy" id="2014873"/>
    <lineage>
        <taxon>Bacteria</taxon>
        <taxon>Bacillati</taxon>
        <taxon>Chloroflexota</taxon>
        <taxon>Ktedonobacteria</taxon>
        <taxon>Ktedonobacterales</taxon>
        <taxon>Dictyobacteraceae</taxon>
        <taxon>Dictyobacter</taxon>
    </lineage>
</organism>
<gene>
    <name evidence="1" type="ORF">KDA_52740</name>
</gene>
<dbReference type="Proteomes" id="UP000287171">
    <property type="component" value="Unassembled WGS sequence"/>
</dbReference>
<name>A0A402BER4_9CHLR</name>
<evidence type="ECO:0000313" key="2">
    <source>
        <dbReference type="Proteomes" id="UP000287171"/>
    </source>
</evidence>
<sequence length="97" mass="11159">MQKVCASGHERFECDLIPNVGIFRILYPQQFNWQSRNTAWYHAVDHVCSETLENAPLPIATKRSVRNWIDVVNKAPVEKYGDDPEQQSRCNVGERVG</sequence>
<proteinExistence type="predicted"/>
<dbReference type="EMBL" id="BIFT01000002">
    <property type="protein sequence ID" value="GCE29790.1"/>
    <property type="molecule type" value="Genomic_DNA"/>
</dbReference>
<dbReference type="AlphaFoldDB" id="A0A402BER4"/>
<comment type="caution">
    <text evidence="1">The sequence shown here is derived from an EMBL/GenBank/DDBJ whole genome shotgun (WGS) entry which is preliminary data.</text>
</comment>
<protein>
    <submittedName>
        <fullName evidence="1">Uncharacterized protein</fullName>
    </submittedName>
</protein>